<organism evidence="1">
    <name type="scientific">Salvia splendens</name>
    <name type="common">Scarlet sage</name>
    <dbReference type="NCBI Taxonomy" id="180675"/>
    <lineage>
        <taxon>Eukaryota</taxon>
        <taxon>Viridiplantae</taxon>
        <taxon>Streptophyta</taxon>
        <taxon>Embryophyta</taxon>
        <taxon>Tracheophyta</taxon>
        <taxon>Spermatophyta</taxon>
        <taxon>Magnoliopsida</taxon>
        <taxon>eudicotyledons</taxon>
        <taxon>Gunneridae</taxon>
        <taxon>Pentapetalae</taxon>
        <taxon>asterids</taxon>
        <taxon>lamiids</taxon>
        <taxon>Lamiales</taxon>
        <taxon>Lamiaceae</taxon>
        <taxon>Nepetoideae</taxon>
        <taxon>Mentheae</taxon>
        <taxon>Salviinae</taxon>
        <taxon>Salvia</taxon>
        <taxon>Salvia subgen. Calosphace</taxon>
        <taxon>core Calosphace</taxon>
    </lineage>
</organism>
<dbReference type="Proteomes" id="UP000298416">
    <property type="component" value="Unassembled WGS sequence"/>
</dbReference>
<gene>
    <name evidence="1" type="ORF">SASPL_142533</name>
</gene>
<evidence type="ECO:0000313" key="2">
    <source>
        <dbReference type="Proteomes" id="UP000298416"/>
    </source>
</evidence>
<reference evidence="1" key="2">
    <citation type="submission" date="2020-08" db="EMBL/GenBank/DDBJ databases">
        <title>Plant Genome Project.</title>
        <authorList>
            <person name="Zhang R.-G."/>
        </authorList>
    </citation>
    <scope>NUCLEOTIDE SEQUENCE</scope>
    <source>
        <strain evidence="1">Huo1</strain>
        <tissue evidence="1">Leaf</tissue>
    </source>
</reference>
<dbReference type="GO" id="GO:0005840">
    <property type="term" value="C:ribosome"/>
    <property type="evidence" value="ECO:0007669"/>
    <property type="project" value="InterPro"/>
</dbReference>
<name>A0A8X8WKC7_SALSN</name>
<sequence>MGVFTFVCRESGSDWSAKQLNGDLEATGDCAFTLQRNLVQAALSAASGAVQSSFSYVTPKSAVFQVFRVALSQISPSLYVTRCYYCPYFREA</sequence>
<dbReference type="AlphaFoldDB" id="A0A8X8WKC7"/>
<protein>
    <recommendedName>
        <fullName evidence="3">60S acidic ribosomal protein P3</fullName>
    </recommendedName>
</protein>
<reference evidence="1" key="1">
    <citation type="submission" date="2018-01" db="EMBL/GenBank/DDBJ databases">
        <authorList>
            <person name="Mao J.F."/>
        </authorList>
    </citation>
    <scope>NUCLEOTIDE SEQUENCE</scope>
    <source>
        <strain evidence="1">Huo1</strain>
        <tissue evidence="1">Leaf</tissue>
    </source>
</reference>
<dbReference type="PANTHER" id="PTHR47207">
    <property type="entry name" value="60S ACIDIC RIBOSOMAL PROTEIN P3-1-RELATED"/>
    <property type="match status" value="1"/>
</dbReference>
<dbReference type="EMBL" id="PNBA02000016">
    <property type="protein sequence ID" value="KAG6396385.1"/>
    <property type="molecule type" value="Genomic_DNA"/>
</dbReference>
<proteinExistence type="predicted"/>
<comment type="caution">
    <text evidence="1">The sequence shown here is derived from an EMBL/GenBank/DDBJ whole genome shotgun (WGS) entry which is preliminary data.</text>
</comment>
<evidence type="ECO:0008006" key="3">
    <source>
        <dbReference type="Google" id="ProtNLM"/>
    </source>
</evidence>
<dbReference type="PANTHER" id="PTHR47207:SF2">
    <property type="entry name" value="LARGE RIBOSOMAL SUBUNIT PROTEIN P3Y-RELATED"/>
    <property type="match status" value="1"/>
</dbReference>
<dbReference type="InterPro" id="IPR044252">
    <property type="entry name" value="RPP3"/>
</dbReference>
<accession>A0A8X8WKC7</accession>
<dbReference type="GO" id="GO:0003735">
    <property type="term" value="F:structural constituent of ribosome"/>
    <property type="evidence" value="ECO:0007669"/>
    <property type="project" value="InterPro"/>
</dbReference>
<evidence type="ECO:0000313" key="1">
    <source>
        <dbReference type="EMBL" id="KAG6396385.1"/>
    </source>
</evidence>
<keyword evidence="2" id="KW-1185">Reference proteome</keyword>